<proteinExistence type="predicted"/>
<feature type="domain" description="Gfo/Idh/MocA-like oxidoreductase N-terminal" evidence="3">
    <location>
        <begin position="118"/>
        <end position="228"/>
    </location>
</feature>
<evidence type="ECO:0000259" key="4">
    <source>
        <dbReference type="Pfam" id="PF22725"/>
    </source>
</evidence>
<evidence type="ECO:0000313" key="5">
    <source>
        <dbReference type="EMBL" id="GGS17270.1"/>
    </source>
</evidence>
<dbReference type="InterPro" id="IPR036291">
    <property type="entry name" value="NAD(P)-bd_dom_sf"/>
</dbReference>
<dbReference type="SUPFAM" id="SSF51735">
    <property type="entry name" value="NAD(P)-binding Rossmann-fold domains"/>
    <property type="match status" value="1"/>
</dbReference>
<evidence type="ECO:0000256" key="1">
    <source>
        <dbReference type="ARBA" id="ARBA00023002"/>
    </source>
</evidence>
<dbReference type="GO" id="GO:0000166">
    <property type="term" value="F:nucleotide binding"/>
    <property type="evidence" value="ECO:0007669"/>
    <property type="project" value="InterPro"/>
</dbReference>
<feature type="region of interest" description="Disordered" evidence="2">
    <location>
        <begin position="1"/>
        <end position="25"/>
    </location>
</feature>
<sequence length="402" mass="41910">MVAPGSDGAARNGDPRAVAAGGGDSWVPVAGCGRRGGGGGAGRGRRLEAVAVAGRDHSAQVVARVRARRWGGPAKVVRRRVRVVRRGRRRAGGGGEGVGAEGGGGALGLVGLFNGRMVRVGLVGAGPWARRVHGPGLVAHPRVEFVGVWARRPEGAVGLGRVFGDFGELLSEVDAVAFAVPPGVQGGLAERAVRRGKHVFLEKPVASDVPGAERLAGVVGDSGVVSLVNLVRRFAPETIEWLGDLHRLGGWAGGNARWLSGALLGGDYSGSAWRQEGGALADVGPHVFDLLDAALGTVVEVRGAHFVEPDLWNVVLGHDTGATSTATLSMRLPMRPTITEVSVYGEHGYREVVGRATDPSDSFAIAMDRFVELIERNQPGHDLDVRRGLHLARIVDAVWKAG</sequence>
<gene>
    <name evidence="5" type="ORF">GCM10010171_06990</name>
</gene>
<evidence type="ECO:0000259" key="3">
    <source>
        <dbReference type="Pfam" id="PF01408"/>
    </source>
</evidence>
<accession>A0A918L7F0</accession>
<dbReference type="EMBL" id="BMRB01000001">
    <property type="protein sequence ID" value="GGS17270.1"/>
    <property type="molecule type" value="Genomic_DNA"/>
</dbReference>
<reference evidence="5" key="2">
    <citation type="submission" date="2020-09" db="EMBL/GenBank/DDBJ databases">
        <authorList>
            <person name="Sun Q."/>
            <person name="Ohkuma M."/>
        </authorList>
    </citation>
    <scope>NUCLEOTIDE SEQUENCE</scope>
    <source>
        <strain evidence="5">JCM 3276</strain>
    </source>
</reference>
<evidence type="ECO:0008006" key="7">
    <source>
        <dbReference type="Google" id="ProtNLM"/>
    </source>
</evidence>
<dbReference type="InterPro" id="IPR055170">
    <property type="entry name" value="GFO_IDH_MocA-like_dom"/>
</dbReference>
<feature type="domain" description="GFO/IDH/MocA-like oxidoreductase" evidence="4">
    <location>
        <begin position="272"/>
        <end position="348"/>
    </location>
</feature>
<dbReference type="PANTHER" id="PTHR43818:SF11">
    <property type="entry name" value="BCDNA.GH03377"/>
    <property type="match status" value="1"/>
</dbReference>
<evidence type="ECO:0000313" key="6">
    <source>
        <dbReference type="Proteomes" id="UP000660680"/>
    </source>
</evidence>
<dbReference type="Proteomes" id="UP000660680">
    <property type="component" value="Unassembled WGS sequence"/>
</dbReference>
<name>A0A918L7F0_9PSEU</name>
<reference evidence="5" key="1">
    <citation type="journal article" date="2014" name="Int. J. Syst. Evol. Microbiol.">
        <title>Complete genome sequence of Corynebacterium casei LMG S-19264T (=DSM 44701T), isolated from a smear-ripened cheese.</title>
        <authorList>
            <consortium name="US DOE Joint Genome Institute (JGI-PGF)"/>
            <person name="Walter F."/>
            <person name="Albersmeier A."/>
            <person name="Kalinowski J."/>
            <person name="Ruckert C."/>
        </authorList>
    </citation>
    <scope>NUCLEOTIDE SEQUENCE</scope>
    <source>
        <strain evidence="5">JCM 3276</strain>
    </source>
</reference>
<dbReference type="Gene3D" id="3.30.360.10">
    <property type="entry name" value="Dihydrodipicolinate Reductase, domain 2"/>
    <property type="match status" value="1"/>
</dbReference>
<organism evidence="5 6">
    <name type="scientific">Actinokineospora fastidiosa</name>
    <dbReference type="NCBI Taxonomy" id="1816"/>
    <lineage>
        <taxon>Bacteria</taxon>
        <taxon>Bacillati</taxon>
        <taxon>Actinomycetota</taxon>
        <taxon>Actinomycetes</taxon>
        <taxon>Pseudonocardiales</taxon>
        <taxon>Pseudonocardiaceae</taxon>
        <taxon>Actinokineospora</taxon>
    </lineage>
</organism>
<dbReference type="Pfam" id="PF22725">
    <property type="entry name" value="GFO_IDH_MocA_C3"/>
    <property type="match status" value="1"/>
</dbReference>
<keyword evidence="1" id="KW-0560">Oxidoreductase</keyword>
<dbReference type="AlphaFoldDB" id="A0A918L7F0"/>
<keyword evidence="6" id="KW-1185">Reference proteome</keyword>
<dbReference type="PANTHER" id="PTHR43818">
    <property type="entry name" value="BCDNA.GH03377"/>
    <property type="match status" value="1"/>
</dbReference>
<dbReference type="Gene3D" id="3.40.50.720">
    <property type="entry name" value="NAD(P)-binding Rossmann-like Domain"/>
    <property type="match status" value="1"/>
</dbReference>
<protein>
    <recommendedName>
        <fullName evidence="7">Gfo/Idh/MocA family oxidoreductase</fullName>
    </recommendedName>
</protein>
<comment type="caution">
    <text evidence="5">The sequence shown here is derived from an EMBL/GenBank/DDBJ whole genome shotgun (WGS) entry which is preliminary data.</text>
</comment>
<dbReference type="InterPro" id="IPR000683">
    <property type="entry name" value="Gfo/Idh/MocA-like_OxRdtase_N"/>
</dbReference>
<dbReference type="GO" id="GO:0016491">
    <property type="term" value="F:oxidoreductase activity"/>
    <property type="evidence" value="ECO:0007669"/>
    <property type="project" value="UniProtKB-KW"/>
</dbReference>
<dbReference type="InterPro" id="IPR050463">
    <property type="entry name" value="Gfo/Idh/MocA_oxidrdct_glycsds"/>
</dbReference>
<dbReference type="Pfam" id="PF01408">
    <property type="entry name" value="GFO_IDH_MocA"/>
    <property type="match status" value="1"/>
</dbReference>
<dbReference type="SUPFAM" id="SSF55347">
    <property type="entry name" value="Glyceraldehyde-3-phosphate dehydrogenase-like, C-terminal domain"/>
    <property type="match status" value="1"/>
</dbReference>
<evidence type="ECO:0000256" key="2">
    <source>
        <dbReference type="SAM" id="MobiDB-lite"/>
    </source>
</evidence>